<reference evidence="2" key="1">
    <citation type="submission" date="2019-02" db="EMBL/GenBank/DDBJ databases">
        <authorList>
            <person name="Gruber-Vodicka R. H."/>
            <person name="Seah K. B. B."/>
        </authorList>
    </citation>
    <scope>NUCLEOTIDE SEQUENCE</scope>
    <source>
        <strain evidence="2">BECK_DK161</strain>
        <strain evidence="1">BECK_DK47</strain>
    </source>
</reference>
<name>A0A450T009_9GAMM</name>
<organism evidence="2">
    <name type="scientific">Candidatus Kentrum sp. DK</name>
    <dbReference type="NCBI Taxonomy" id="2126562"/>
    <lineage>
        <taxon>Bacteria</taxon>
        <taxon>Pseudomonadati</taxon>
        <taxon>Pseudomonadota</taxon>
        <taxon>Gammaproteobacteria</taxon>
        <taxon>Candidatus Kentrum</taxon>
    </lineage>
</organism>
<evidence type="ECO:0000313" key="2">
    <source>
        <dbReference type="EMBL" id="VFJ59821.1"/>
    </source>
</evidence>
<sequence length="82" mass="9161">MNTAAIKKIAIVQALSHIPETHLNNIKVYFDTLLEESQSPSQAKHSLKGIWRGAGFESLADLEGEIRNTRQGIQDDIVAREF</sequence>
<dbReference type="AlphaFoldDB" id="A0A450T009"/>
<gene>
    <name evidence="1" type="ORF">BECKDK2373B_GA0170837_10755</name>
    <name evidence="2" type="ORF">BECKDK2373C_GA0170839_10745</name>
</gene>
<dbReference type="EMBL" id="CAADEY010000074">
    <property type="protein sequence ID" value="VFJ59821.1"/>
    <property type="molecule type" value="Genomic_DNA"/>
</dbReference>
<accession>A0A450T009</accession>
<protein>
    <submittedName>
        <fullName evidence="2">Uncharacterized protein</fullName>
    </submittedName>
</protein>
<dbReference type="EMBL" id="CAADEX010000075">
    <property type="protein sequence ID" value="VFJ58598.1"/>
    <property type="molecule type" value="Genomic_DNA"/>
</dbReference>
<evidence type="ECO:0000313" key="1">
    <source>
        <dbReference type="EMBL" id="VFJ58598.1"/>
    </source>
</evidence>
<proteinExistence type="predicted"/>